<dbReference type="AlphaFoldDB" id="A0A9J6GQ41"/>
<organism evidence="1 2">
    <name type="scientific">Haemaphysalis longicornis</name>
    <name type="common">Bush tick</name>
    <dbReference type="NCBI Taxonomy" id="44386"/>
    <lineage>
        <taxon>Eukaryota</taxon>
        <taxon>Metazoa</taxon>
        <taxon>Ecdysozoa</taxon>
        <taxon>Arthropoda</taxon>
        <taxon>Chelicerata</taxon>
        <taxon>Arachnida</taxon>
        <taxon>Acari</taxon>
        <taxon>Parasitiformes</taxon>
        <taxon>Ixodida</taxon>
        <taxon>Ixodoidea</taxon>
        <taxon>Ixodidae</taxon>
        <taxon>Haemaphysalinae</taxon>
        <taxon>Haemaphysalis</taxon>
    </lineage>
</organism>
<reference evidence="1 2" key="1">
    <citation type="journal article" date="2020" name="Cell">
        <title>Large-Scale Comparative Analyses of Tick Genomes Elucidate Their Genetic Diversity and Vector Capacities.</title>
        <authorList>
            <consortium name="Tick Genome and Microbiome Consortium (TIGMIC)"/>
            <person name="Jia N."/>
            <person name="Wang J."/>
            <person name="Shi W."/>
            <person name="Du L."/>
            <person name="Sun Y."/>
            <person name="Zhan W."/>
            <person name="Jiang J.F."/>
            <person name="Wang Q."/>
            <person name="Zhang B."/>
            <person name="Ji P."/>
            <person name="Bell-Sakyi L."/>
            <person name="Cui X.M."/>
            <person name="Yuan T.T."/>
            <person name="Jiang B.G."/>
            <person name="Yang W.F."/>
            <person name="Lam T.T."/>
            <person name="Chang Q.C."/>
            <person name="Ding S.J."/>
            <person name="Wang X.J."/>
            <person name="Zhu J.G."/>
            <person name="Ruan X.D."/>
            <person name="Zhao L."/>
            <person name="Wei J.T."/>
            <person name="Ye R.Z."/>
            <person name="Que T.C."/>
            <person name="Du C.H."/>
            <person name="Zhou Y.H."/>
            <person name="Cheng J.X."/>
            <person name="Dai P.F."/>
            <person name="Guo W.B."/>
            <person name="Han X.H."/>
            <person name="Huang E.J."/>
            <person name="Li L.F."/>
            <person name="Wei W."/>
            <person name="Gao Y.C."/>
            <person name="Liu J.Z."/>
            <person name="Shao H.Z."/>
            <person name="Wang X."/>
            <person name="Wang C.C."/>
            <person name="Yang T.C."/>
            <person name="Huo Q.B."/>
            <person name="Li W."/>
            <person name="Chen H.Y."/>
            <person name="Chen S.E."/>
            <person name="Zhou L.G."/>
            <person name="Ni X.B."/>
            <person name="Tian J.H."/>
            <person name="Sheng Y."/>
            <person name="Liu T."/>
            <person name="Pan Y.S."/>
            <person name="Xia L.Y."/>
            <person name="Li J."/>
            <person name="Zhao F."/>
            <person name="Cao W.C."/>
        </authorList>
    </citation>
    <scope>NUCLEOTIDE SEQUENCE [LARGE SCALE GENOMIC DNA]</scope>
    <source>
        <strain evidence="1">HaeL-2018</strain>
    </source>
</reference>
<evidence type="ECO:0000313" key="2">
    <source>
        <dbReference type="Proteomes" id="UP000821853"/>
    </source>
</evidence>
<sequence>MTEDIKLHSEALFLELSNGIELIKDHPVAFVGAAGVALPVKGTAERATAASRPRREIPAKDYTWVVGPYSRLRDGTDPVDSPAFLIAPGYRVQLQACINGNATLELTASVKVHRTDASDAPRHSQMP</sequence>
<comment type="caution">
    <text evidence="1">The sequence shown here is derived from an EMBL/GenBank/DDBJ whole genome shotgun (WGS) entry which is preliminary data.</text>
</comment>
<gene>
    <name evidence="1" type="ORF">HPB48_020019</name>
</gene>
<dbReference type="VEuPathDB" id="VectorBase:HLOH_043743"/>
<accession>A0A9J6GQ41</accession>
<name>A0A9J6GQ41_HAELO</name>
<dbReference type="Proteomes" id="UP000821853">
    <property type="component" value="Chromosome 8"/>
</dbReference>
<proteinExistence type="predicted"/>
<dbReference type="EMBL" id="JABSTR010000010">
    <property type="protein sequence ID" value="KAH9380614.1"/>
    <property type="molecule type" value="Genomic_DNA"/>
</dbReference>
<protein>
    <submittedName>
        <fullName evidence="1">Uncharacterized protein</fullName>
    </submittedName>
</protein>
<keyword evidence="2" id="KW-1185">Reference proteome</keyword>
<evidence type="ECO:0000313" key="1">
    <source>
        <dbReference type="EMBL" id="KAH9380614.1"/>
    </source>
</evidence>